<keyword evidence="5 10" id="KW-0472">Membrane</keyword>
<evidence type="ECO:0000259" key="12">
    <source>
        <dbReference type="Pfam" id="PF04695"/>
    </source>
</evidence>
<dbReference type="PANTHER" id="PTHR23058">
    <property type="entry name" value="PEROXISOMAL MEMBRANE PROTEIN PEX14"/>
    <property type="match status" value="1"/>
</dbReference>
<accession>S8F2F3</accession>
<dbReference type="GO" id="GO:0005778">
    <property type="term" value="C:peroxisomal membrane"/>
    <property type="evidence" value="ECO:0007669"/>
    <property type="project" value="UniProtKB-SubCell"/>
</dbReference>
<reference evidence="13 14" key="1">
    <citation type="journal article" date="2012" name="Science">
        <title>The Paleozoic origin of enzymatic lignin decomposition reconstructed from 31 fungal genomes.</title>
        <authorList>
            <person name="Floudas D."/>
            <person name="Binder M."/>
            <person name="Riley R."/>
            <person name="Barry K."/>
            <person name="Blanchette R.A."/>
            <person name="Henrissat B."/>
            <person name="Martinez A.T."/>
            <person name="Otillar R."/>
            <person name="Spatafora J.W."/>
            <person name="Yadav J.S."/>
            <person name="Aerts A."/>
            <person name="Benoit I."/>
            <person name="Boyd A."/>
            <person name="Carlson A."/>
            <person name="Copeland A."/>
            <person name="Coutinho P.M."/>
            <person name="de Vries R.P."/>
            <person name="Ferreira P."/>
            <person name="Findley K."/>
            <person name="Foster B."/>
            <person name="Gaskell J."/>
            <person name="Glotzer D."/>
            <person name="Gorecki P."/>
            <person name="Heitman J."/>
            <person name="Hesse C."/>
            <person name="Hori C."/>
            <person name="Igarashi K."/>
            <person name="Jurgens J.A."/>
            <person name="Kallen N."/>
            <person name="Kersten P."/>
            <person name="Kohler A."/>
            <person name="Kuees U."/>
            <person name="Kumar T.K.A."/>
            <person name="Kuo A."/>
            <person name="LaButti K."/>
            <person name="Larrondo L.F."/>
            <person name="Lindquist E."/>
            <person name="Ling A."/>
            <person name="Lombard V."/>
            <person name="Lucas S."/>
            <person name="Lundell T."/>
            <person name="Martin R."/>
            <person name="McLaughlin D.J."/>
            <person name="Morgenstern I."/>
            <person name="Morin E."/>
            <person name="Murat C."/>
            <person name="Nagy L.G."/>
            <person name="Nolan M."/>
            <person name="Ohm R.A."/>
            <person name="Patyshakuliyeva A."/>
            <person name="Rokas A."/>
            <person name="Ruiz-Duenas F.J."/>
            <person name="Sabat G."/>
            <person name="Salamov A."/>
            <person name="Samejima M."/>
            <person name="Schmutz J."/>
            <person name="Slot J.C."/>
            <person name="St John F."/>
            <person name="Stenlid J."/>
            <person name="Sun H."/>
            <person name="Sun S."/>
            <person name="Syed K."/>
            <person name="Tsang A."/>
            <person name="Wiebenga A."/>
            <person name="Young D."/>
            <person name="Pisabarro A."/>
            <person name="Eastwood D.C."/>
            <person name="Martin F."/>
            <person name="Cullen D."/>
            <person name="Grigoriev I.V."/>
            <person name="Hibbett D.S."/>
        </authorList>
    </citation>
    <scope>NUCLEOTIDE SEQUENCE</scope>
    <source>
        <strain evidence="14">FP-58527</strain>
    </source>
</reference>
<evidence type="ECO:0000256" key="2">
    <source>
        <dbReference type="ARBA" id="ARBA00022448"/>
    </source>
</evidence>
<keyword evidence="2 10" id="KW-0813">Transport</keyword>
<comment type="similarity">
    <text evidence="1 10">Belongs to the peroxin-14 family.</text>
</comment>
<evidence type="ECO:0000256" key="4">
    <source>
        <dbReference type="ARBA" id="ARBA00023010"/>
    </source>
</evidence>
<dbReference type="PANTHER" id="PTHR23058:SF0">
    <property type="entry name" value="PEROXISOMAL MEMBRANE PROTEIN PEX14"/>
    <property type="match status" value="1"/>
</dbReference>
<keyword evidence="6 10" id="KW-0576">Peroxisome</keyword>
<feature type="compositionally biased region" description="Polar residues" evidence="11">
    <location>
        <begin position="387"/>
        <end position="396"/>
    </location>
</feature>
<evidence type="ECO:0000256" key="11">
    <source>
        <dbReference type="SAM" id="MobiDB-lite"/>
    </source>
</evidence>
<dbReference type="GO" id="GO:0016560">
    <property type="term" value="P:protein import into peroxisome matrix, docking"/>
    <property type="evidence" value="ECO:0007669"/>
    <property type="project" value="UniProtKB-UniRule"/>
</dbReference>
<dbReference type="OrthoDB" id="441517at2759"/>
<dbReference type="AlphaFoldDB" id="S8F2F3"/>
<dbReference type="InParanoid" id="S8F2F3"/>
<feature type="region of interest" description="Disordered" evidence="11">
    <location>
        <begin position="374"/>
        <end position="396"/>
    </location>
</feature>
<dbReference type="Gene3D" id="1.10.10.10">
    <property type="entry name" value="Winged helix-like DNA-binding domain superfamily/Winged helix DNA-binding domain"/>
    <property type="match status" value="1"/>
</dbReference>
<gene>
    <name evidence="13" type="ORF">FOMPIDRAFT_1131375</name>
</gene>
<evidence type="ECO:0000256" key="10">
    <source>
        <dbReference type="RuleBase" id="RU367032"/>
    </source>
</evidence>
<dbReference type="GO" id="GO:0005102">
    <property type="term" value="F:signaling receptor binding"/>
    <property type="evidence" value="ECO:0007669"/>
    <property type="project" value="TreeGrafter"/>
</dbReference>
<comment type="subcellular location">
    <subcellularLocation>
        <location evidence="9 10">Peroxisome membrane</location>
    </subcellularLocation>
</comment>
<proteinExistence type="inferred from homology"/>
<dbReference type="GO" id="GO:1990429">
    <property type="term" value="C:peroxisomal importomer complex"/>
    <property type="evidence" value="ECO:0007669"/>
    <property type="project" value="TreeGrafter"/>
</dbReference>
<dbReference type="eggNOG" id="ENOG502SM68">
    <property type="taxonomic scope" value="Eukaryota"/>
</dbReference>
<dbReference type="STRING" id="743788.S8F2F3"/>
<keyword evidence="3 10" id="KW-0653">Protein transport</keyword>
<dbReference type="HOGENOM" id="CLU_058471_0_0_1"/>
<organism evidence="13 14">
    <name type="scientific">Fomitopsis schrenkii</name>
    <name type="common">Brown rot fungus</name>
    <dbReference type="NCBI Taxonomy" id="2126942"/>
    <lineage>
        <taxon>Eukaryota</taxon>
        <taxon>Fungi</taxon>
        <taxon>Dikarya</taxon>
        <taxon>Basidiomycota</taxon>
        <taxon>Agaricomycotina</taxon>
        <taxon>Agaricomycetes</taxon>
        <taxon>Polyporales</taxon>
        <taxon>Fomitopsis</taxon>
    </lineage>
</organism>
<protein>
    <recommendedName>
        <fullName evidence="7 10">Peroxisomal membrane protein PEX14</fullName>
    </recommendedName>
    <alternativeName>
        <fullName evidence="8 10">Peroxin-14</fullName>
    </alternativeName>
</protein>
<name>S8F2F3_FOMSC</name>
<keyword evidence="14" id="KW-1185">Reference proteome</keyword>
<dbReference type="InterPro" id="IPR006785">
    <property type="entry name" value="Pex14_N"/>
</dbReference>
<evidence type="ECO:0000256" key="3">
    <source>
        <dbReference type="ARBA" id="ARBA00022927"/>
    </source>
</evidence>
<evidence type="ECO:0000256" key="6">
    <source>
        <dbReference type="ARBA" id="ARBA00023140"/>
    </source>
</evidence>
<evidence type="ECO:0000256" key="5">
    <source>
        <dbReference type="ARBA" id="ARBA00023136"/>
    </source>
</evidence>
<dbReference type="Pfam" id="PF04695">
    <property type="entry name" value="Pex14_N"/>
    <property type="match status" value="1"/>
</dbReference>
<feature type="region of interest" description="Disordered" evidence="11">
    <location>
        <begin position="266"/>
        <end position="285"/>
    </location>
</feature>
<dbReference type="InterPro" id="IPR036388">
    <property type="entry name" value="WH-like_DNA-bd_sf"/>
</dbReference>
<feature type="domain" description="Peroxisome membrane anchor protein Pex14p N-terminal" evidence="12">
    <location>
        <begin position="41"/>
        <end position="86"/>
    </location>
</feature>
<keyword evidence="4" id="KW-0811">Translocation</keyword>
<dbReference type="Proteomes" id="UP000015241">
    <property type="component" value="Unassembled WGS sequence"/>
</dbReference>
<evidence type="ECO:0000256" key="8">
    <source>
        <dbReference type="ARBA" id="ARBA00029691"/>
    </source>
</evidence>
<dbReference type="EMBL" id="KE504196">
    <property type="protein sequence ID" value="EPS95965.1"/>
    <property type="molecule type" value="Genomic_DNA"/>
</dbReference>
<comment type="function">
    <text evidence="10">Component of the PEX13-PEX14 docking complex, a translocon channel that specifically mediates the import of peroxisomal cargo proteins bound to PEX5 receptor. The PEX13-PEX14 docking complex forms a large import pore which can be opened to a diameter of about 9 nm. Mechanistically, PEX5 receptor along with cargo proteins associates with the PEX14 subunit of the PEX13-PEX14 docking complex in the cytosol, leading to the insertion of the receptor into the organelle membrane with the concomitant translocation of the cargo into the peroxisome matrix.</text>
</comment>
<evidence type="ECO:0000256" key="9">
    <source>
        <dbReference type="ARBA" id="ARBA00046271"/>
    </source>
</evidence>
<evidence type="ECO:0000256" key="7">
    <source>
        <dbReference type="ARBA" id="ARBA00029502"/>
    </source>
</evidence>
<sequence length="396" mass="43968">MVDQPADPPAASITTQLEHNELVTSQPIQQPDASHALAANDRTELLEKARAFLDSPQVRNEDYAAKRRFLAEKGLNEPEVVGLLQELPPQAPLVPPRTYPQPPPSNLPGLLLGVARIFSWVAGSSAALLIIYFRFIYPRIAQTFQARHALRTHQKELLGRLTTSLETLKATQAETAAVLPRLVVDEEDQYRECQTLDDVLKASGESQDVPDITLLRCAIADLSGDKKPTTAEAIFLVLEGKVSWLRDDEGSVRHERLWQTLTDSPLLHEEASEETSSWTYTPPTPPPPPPLMQSLYALQAALPTRTGDEPSRFQHTLNALTDLTGYIATRTYDSFRRTIEPGVAPGVEEEVKREIRALKGLVLNRRAFMPNVPRMPSYTPAPPFNPDSVNVSPRSE</sequence>
<dbReference type="InterPro" id="IPR025655">
    <property type="entry name" value="PEX14"/>
</dbReference>
<evidence type="ECO:0000313" key="13">
    <source>
        <dbReference type="EMBL" id="EPS95965.1"/>
    </source>
</evidence>
<evidence type="ECO:0000313" key="14">
    <source>
        <dbReference type="Proteomes" id="UP000015241"/>
    </source>
</evidence>
<evidence type="ECO:0000256" key="1">
    <source>
        <dbReference type="ARBA" id="ARBA00005443"/>
    </source>
</evidence>